<gene>
    <name evidence="2" type="ORF">IAA08_10320</name>
</gene>
<dbReference type="GO" id="GO:0003677">
    <property type="term" value="F:DNA binding"/>
    <property type="evidence" value="ECO:0007669"/>
    <property type="project" value="UniProtKB-KW"/>
</dbReference>
<protein>
    <submittedName>
        <fullName evidence="2">Crp/Fnr family transcriptional regulator</fullName>
    </submittedName>
</protein>
<accession>A0A9D2D439</accession>
<dbReference type="Proteomes" id="UP000824024">
    <property type="component" value="Unassembled WGS sequence"/>
</dbReference>
<dbReference type="InterPro" id="IPR000595">
    <property type="entry name" value="cNMP-bd_dom"/>
</dbReference>
<name>A0A9D2D439_9FIRM</name>
<dbReference type="PROSITE" id="PS50042">
    <property type="entry name" value="CNMP_BINDING_3"/>
    <property type="match status" value="1"/>
</dbReference>
<evidence type="ECO:0000313" key="3">
    <source>
        <dbReference type="Proteomes" id="UP000824024"/>
    </source>
</evidence>
<dbReference type="InterPro" id="IPR014710">
    <property type="entry name" value="RmlC-like_jellyroll"/>
</dbReference>
<evidence type="ECO:0000259" key="1">
    <source>
        <dbReference type="PROSITE" id="PS50042"/>
    </source>
</evidence>
<sequence length="219" mass="25210">MAETKELTLFEGITEDHVEKMTQCFDTVTQVFQPKDTIMTYSDHLEKIGILTEGTAFLYTLDFEGRCNILEYFHAGDVFGEIFTLPIRDQGFFIEAESPCTVLFIQYSQLVKRCENACLHHSQLVSNLFQMVAKKSQQQTLHLNILSQRNMRSKLLVYFSYLHQLQNTNPIQLPMSYTSLANYLCVDRSAMMRELKQMKLANLIATEGTKVTLLEQPVS</sequence>
<comment type="caution">
    <text evidence="2">The sequence shown here is derived from an EMBL/GenBank/DDBJ whole genome shotgun (WGS) entry which is preliminary data.</text>
</comment>
<dbReference type="CDD" id="cd00038">
    <property type="entry name" value="CAP_ED"/>
    <property type="match status" value="1"/>
</dbReference>
<proteinExistence type="predicted"/>
<dbReference type="AlphaFoldDB" id="A0A9D2D439"/>
<feature type="domain" description="Cyclic nucleotide-binding" evidence="1">
    <location>
        <begin position="9"/>
        <end position="110"/>
    </location>
</feature>
<dbReference type="SUPFAM" id="SSF51206">
    <property type="entry name" value="cAMP-binding domain-like"/>
    <property type="match status" value="1"/>
</dbReference>
<reference evidence="2" key="1">
    <citation type="journal article" date="2021" name="PeerJ">
        <title>Extensive microbial diversity within the chicken gut microbiome revealed by metagenomics and culture.</title>
        <authorList>
            <person name="Gilroy R."/>
            <person name="Ravi A."/>
            <person name="Getino M."/>
            <person name="Pursley I."/>
            <person name="Horton D.L."/>
            <person name="Alikhan N.F."/>
            <person name="Baker D."/>
            <person name="Gharbi K."/>
            <person name="Hall N."/>
            <person name="Watson M."/>
            <person name="Adriaenssens E.M."/>
            <person name="Foster-Nyarko E."/>
            <person name="Jarju S."/>
            <person name="Secka A."/>
            <person name="Antonio M."/>
            <person name="Oren A."/>
            <person name="Chaudhuri R.R."/>
            <person name="La Ragione R."/>
            <person name="Hildebrand F."/>
            <person name="Pallen M.J."/>
        </authorList>
    </citation>
    <scope>NUCLEOTIDE SEQUENCE</scope>
    <source>
        <strain evidence="2">CHK192-9172</strain>
    </source>
</reference>
<organism evidence="2 3">
    <name type="scientific">Candidatus Eubacterium avistercoris</name>
    <dbReference type="NCBI Taxonomy" id="2838567"/>
    <lineage>
        <taxon>Bacteria</taxon>
        <taxon>Bacillati</taxon>
        <taxon>Bacillota</taxon>
        <taxon>Clostridia</taxon>
        <taxon>Eubacteriales</taxon>
        <taxon>Eubacteriaceae</taxon>
        <taxon>Eubacterium</taxon>
    </lineage>
</organism>
<dbReference type="EMBL" id="DXCH01000279">
    <property type="protein sequence ID" value="HIZ08312.1"/>
    <property type="molecule type" value="Genomic_DNA"/>
</dbReference>
<evidence type="ECO:0000313" key="2">
    <source>
        <dbReference type="EMBL" id="HIZ08312.1"/>
    </source>
</evidence>
<dbReference type="GO" id="GO:0006355">
    <property type="term" value="P:regulation of DNA-templated transcription"/>
    <property type="evidence" value="ECO:0007669"/>
    <property type="project" value="InterPro"/>
</dbReference>
<dbReference type="Pfam" id="PF00027">
    <property type="entry name" value="cNMP_binding"/>
    <property type="match status" value="1"/>
</dbReference>
<reference evidence="2" key="2">
    <citation type="submission" date="2021-04" db="EMBL/GenBank/DDBJ databases">
        <authorList>
            <person name="Gilroy R."/>
        </authorList>
    </citation>
    <scope>NUCLEOTIDE SEQUENCE</scope>
    <source>
        <strain evidence="2">CHK192-9172</strain>
    </source>
</reference>
<dbReference type="InterPro" id="IPR036390">
    <property type="entry name" value="WH_DNA-bd_sf"/>
</dbReference>
<dbReference type="Gene3D" id="2.60.120.10">
    <property type="entry name" value="Jelly Rolls"/>
    <property type="match status" value="1"/>
</dbReference>
<dbReference type="InterPro" id="IPR018490">
    <property type="entry name" value="cNMP-bd_dom_sf"/>
</dbReference>
<dbReference type="SUPFAM" id="SSF46785">
    <property type="entry name" value="Winged helix' DNA-binding domain"/>
    <property type="match status" value="1"/>
</dbReference>